<reference evidence="1" key="2">
    <citation type="journal article" date="2022" name="New Phytol.">
        <title>Evolutionary transition to the ectomycorrhizal habit in the genomes of a hyperdiverse lineage of mushroom-forming fungi.</title>
        <authorList>
            <person name="Looney B."/>
            <person name="Miyauchi S."/>
            <person name="Morin E."/>
            <person name="Drula E."/>
            <person name="Courty P.E."/>
            <person name="Kohler A."/>
            <person name="Kuo A."/>
            <person name="LaButti K."/>
            <person name="Pangilinan J."/>
            <person name="Lipzen A."/>
            <person name="Riley R."/>
            <person name="Andreopoulos W."/>
            <person name="He G."/>
            <person name="Johnson J."/>
            <person name="Nolan M."/>
            <person name="Tritt A."/>
            <person name="Barry K.W."/>
            <person name="Grigoriev I.V."/>
            <person name="Nagy L.G."/>
            <person name="Hibbett D."/>
            <person name="Henrissat B."/>
            <person name="Matheny P.B."/>
            <person name="Labbe J."/>
            <person name="Martin F.M."/>
        </authorList>
    </citation>
    <scope>NUCLEOTIDE SEQUENCE</scope>
    <source>
        <strain evidence="1">HHB10654</strain>
    </source>
</reference>
<reference evidence="1" key="1">
    <citation type="submission" date="2021-03" db="EMBL/GenBank/DDBJ databases">
        <authorList>
            <consortium name="DOE Joint Genome Institute"/>
            <person name="Ahrendt S."/>
            <person name="Looney B.P."/>
            <person name="Miyauchi S."/>
            <person name="Morin E."/>
            <person name="Drula E."/>
            <person name="Courty P.E."/>
            <person name="Chicoki N."/>
            <person name="Fauchery L."/>
            <person name="Kohler A."/>
            <person name="Kuo A."/>
            <person name="Labutti K."/>
            <person name="Pangilinan J."/>
            <person name="Lipzen A."/>
            <person name="Riley R."/>
            <person name="Andreopoulos W."/>
            <person name="He G."/>
            <person name="Johnson J."/>
            <person name="Barry K.W."/>
            <person name="Grigoriev I.V."/>
            <person name="Nagy L."/>
            <person name="Hibbett D."/>
            <person name="Henrissat B."/>
            <person name="Matheny P.B."/>
            <person name="Labbe J."/>
            <person name="Martin F."/>
        </authorList>
    </citation>
    <scope>NUCLEOTIDE SEQUENCE</scope>
    <source>
        <strain evidence="1">HHB10654</strain>
    </source>
</reference>
<name>A0ACB8SH41_9AGAM</name>
<organism evidence="1 2">
    <name type="scientific">Artomyces pyxidatus</name>
    <dbReference type="NCBI Taxonomy" id="48021"/>
    <lineage>
        <taxon>Eukaryota</taxon>
        <taxon>Fungi</taxon>
        <taxon>Dikarya</taxon>
        <taxon>Basidiomycota</taxon>
        <taxon>Agaricomycotina</taxon>
        <taxon>Agaricomycetes</taxon>
        <taxon>Russulales</taxon>
        <taxon>Auriscalpiaceae</taxon>
        <taxon>Artomyces</taxon>
    </lineage>
</organism>
<accession>A0ACB8SH41</accession>
<evidence type="ECO:0000313" key="2">
    <source>
        <dbReference type="Proteomes" id="UP000814140"/>
    </source>
</evidence>
<proteinExistence type="predicted"/>
<sequence length="787" mass="84039">MPPKARIVTRGSAVDAGGKAARSVADDDNSPPRRSARNKSRVANDMTEMDVDAQAQGSPKAAEQDQSSGKKKGVRGEKKGKATTTRKRANTSELPSAVTTKKPKATKKGGKELLQMPVVHPRADEPATTDEPVKTNARKARGAAKRTRSRAKGGDDADLLEVVDPLGDYVDEDDEGDNEGDVSKSNNDGEGSIEDSEMASDYKEDGSPSPSEADKMVEDEEGEVMEVDSVGVPTKQKRKPSAPRKRKGQAAQFALAVPTFVDGSEGDERVRGSKEEVPHATTRKSHKRVASIISSDTDSGEGDSDTPRTLQPTLPPRSKNVAPKPSGGSKQDAKRDEAPAVSRAKTRSKPGGKQKGKAVRDAGAETGTGAGEKAVLSPEPKRDRGSRGPFTTPAHSKPQLSARSSDVGADGSVANSRATSPPTTPALDFAADDSTQEMVQGGDAQAGPMLPKVEEDVKPDLGAALAAALAAGQWPADTNLKPADSTVIVSVGPQEVPVKRVLKQANTKEITRIMATNHFMPADLTYRDELIREALIDAADLLGEVAVSARLCAEKPYAKKMGSLTPTRMSIIRGELRKNAIKVIERDYNFAAYGPPDKLALGIAELTKGPEYEHIFPGSHLPPKRDYDEDAPFCHPAIINAISRSHFGRKAYVRFPAKVYASSIATGSASKEPELPAPLVAFHTVSVYASLLEYQGGIYSPLGFDCNAQGPTTNSWAYDKHMETLVELRRDFPDSYHTLMHYLYMKAAGLLVDDQATDPSGSGIVRGSNPKIKMSTVGSTLKIHCRN</sequence>
<gene>
    <name evidence="1" type="ORF">BV25DRAFT_1843244</name>
</gene>
<protein>
    <submittedName>
        <fullName evidence="1">Uncharacterized protein</fullName>
    </submittedName>
</protein>
<keyword evidence="2" id="KW-1185">Reference proteome</keyword>
<comment type="caution">
    <text evidence="1">The sequence shown here is derived from an EMBL/GenBank/DDBJ whole genome shotgun (WGS) entry which is preliminary data.</text>
</comment>
<dbReference type="Proteomes" id="UP000814140">
    <property type="component" value="Unassembled WGS sequence"/>
</dbReference>
<evidence type="ECO:0000313" key="1">
    <source>
        <dbReference type="EMBL" id="KAI0055026.1"/>
    </source>
</evidence>
<dbReference type="EMBL" id="MU277318">
    <property type="protein sequence ID" value="KAI0055026.1"/>
    <property type="molecule type" value="Genomic_DNA"/>
</dbReference>